<sequence length="243" mass="28046">MTKLGFSKREIDRAWKKDQKAKLTKKLRQLRKAARREKVDRKARLKNAKGACDDRVAKAKERAQRAFQRARATAIKAQKAATVARNAARYATKKAARDKCDLDAAHIKTEAAAKLDATKAEATAERQYWTDFWATEKAQKGRVKKANGKRRARERKSESDDLVRQNLTTMRHLLPVFEKVKRRIKADKRRTRTEVFLDYVHDNPEDVLAAQAHATSDEELAKAERAYWEQQRGMVVEEDEVPF</sequence>
<feature type="region of interest" description="Disordered" evidence="1">
    <location>
        <begin position="28"/>
        <end position="51"/>
    </location>
</feature>
<reference evidence="2" key="1">
    <citation type="journal article" date="2015" name="Nature">
        <title>Complex archaea that bridge the gap between prokaryotes and eukaryotes.</title>
        <authorList>
            <person name="Spang A."/>
            <person name="Saw J.H."/>
            <person name="Jorgensen S.L."/>
            <person name="Zaremba-Niedzwiedzka K."/>
            <person name="Martijn J."/>
            <person name="Lind A.E."/>
            <person name="van Eijk R."/>
            <person name="Schleper C."/>
            <person name="Guy L."/>
            <person name="Ettema T.J."/>
        </authorList>
    </citation>
    <scope>NUCLEOTIDE SEQUENCE</scope>
</reference>
<dbReference type="EMBL" id="LAZR01004098">
    <property type="protein sequence ID" value="KKN11797.1"/>
    <property type="molecule type" value="Genomic_DNA"/>
</dbReference>
<feature type="compositionally biased region" description="Basic residues" evidence="1">
    <location>
        <begin position="140"/>
        <end position="154"/>
    </location>
</feature>
<proteinExistence type="predicted"/>
<accession>A0A0F9NIJ3</accession>
<feature type="region of interest" description="Disordered" evidence="1">
    <location>
        <begin position="140"/>
        <end position="161"/>
    </location>
</feature>
<gene>
    <name evidence="2" type="ORF">LCGC14_1022810</name>
</gene>
<comment type="caution">
    <text evidence="2">The sequence shown here is derived from an EMBL/GenBank/DDBJ whole genome shotgun (WGS) entry which is preliminary data.</text>
</comment>
<protein>
    <submittedName>
        <fullName evidence="2">Uncharacterized protein</fullName>
    </submittedName>
</protein>
<evidence type="ECO:0000313" key="2">
    <source>
        <dbReference type="EMBL" id="KKN11797.1"/>
    </source>
</evidence>
<dbReference type="AlphaFoldDB" id="A0A0F9NIJ3"/>
<evidence type="ECO:0000256" key="1">
    <source>
        <dbReference type="SAM" id="MobiDB-lite"/>
    </source>
</evidence>
<name>A0A0F9NIJ3_9ZZZZ</name>
<organism evidence="2">
    <name type="scientific">marine sediment metagenome</name>
    <dbReference type="NCBI Taxonomy" id="412755"/>
    <lineage>
        <taxon>unclassified sequences</taxon>
        <taxon>metagenomes</taxon>
        <taxon>ecological metagenomes</taxon>
    </lineage>
</organism>